<evidence type="ECO:0008006" key="4">
    <source>
        <dbReference type="Google" id="ProtNLM"/>
    </source>
</evidence>
<reference evidence="3" key="1">
    <citation type="journal article" date="2019" name="Int. J. Syst. Evol. Microbiol.">
        <title>The Global Catalogue of Microorganisms (GCM) 10K type strain sequencing project: providing services to taxonomists for standard genome sequencing and annotation.</title>
        <authorList>
            <consortium name="The Broad Institute Genomics Platform"/>
            <consortium name="The Broad Institute Genome Sequencing Center for Infectious Disease"/>
            <person name="Wu L."/>
            <person name="Ma J."/>
        </authorList>
    </citation>
    <scope>NUCLEOTIDE SEQUENCE [LARGE SCALE GENOMIC DNA]</scope>
    <source>
        <strain evidence="3">JCM 3106</strain>
    </source>
</reference>
<organism evidence="2 3">
    <name type="scientific">Streptosporangium longisporum</name>
    <dbReference type="NCBI Taxonomy" id="46187"/>
    <lineage>
        <taxon>Bacteria</taxon>
        <taxon>Bacillati</taxon>
        <taxon>Actinomycetota</taxon>
        <taxon>Actinomycetes</taxon>
        <taxon>Streptosporangiales</taxon>
        <taxon>Streptosporangiaceae</taxon>
        <taxon>Streptosporangium</taxon>
    </lineage>
</organism>
<evidence type="ECO:0000313" key="3">
    <source>
        <dbReference type="Proteomes" id="UP001499930"/>
    </source>
</evidence>
<sequence>MSNKKLPPPPGAGQISDTLRQRLRDSRSTSGDTPRTSATDRTPSTPAVAKMDRRSWYMPVESAAALAQLVDDLHYTTRRPKHEVLAAIIDGALARRAETQKKLTDPPQR</sequence>
<gene>
    <name evidence="2" type="ORF">GCM10017559_76740</name>
</gene>
<keyword evidence="3" id="KW-1185">Reference proteome</keyword>
<proteinExistence type="predicted"/>
<accession>A0ABP6LFB8</accession>
<comment type="caution">
    <text evidence="2">The sequence shown here is derived from an EMBL/GenBank/DDBJ whole genome shotgun (WGS) entry which is preliminary data.</text>
</comment>
<feature type="compositionally biased region" description="Pro residues" evidence="1">
    <location>
        <begin position="1"/>
        <end position="11"/>
    </location>
</feature>
<evidence type="ECO:0000313" key="2">
    <source>
        <dbReference type="EMBL" id="GAA3037517.1"/>
    </source>
</evidence>
<feature type="region of interest" description="Disordered" evidence="1">
    <location>
        <begin position="1"/>
        <end position="52"/>
    </location>
</feature>
<name>A0ABP6LFB8_9ACTN</name>
<dbReference type="EMBL" id="BAAAWD010000027">
    <property type="protein sequence ID" value="GAA3037517.1"/>
    <property type="molecule type" value="Genomic_DNA"/>
</dbReference>
<feature type="compositionally biased region" description="Polar residues" evidence="1">
    <location>
        <begin position="28"/>
        <end position="45"/>
    </location>
</feature>
<dbReference type="Proteomes" id="UP001499930">
    <property type="component" value="Unassembled WGS sequence"/>
</dbReference>
<protein>
    <recommendedName>
        <fullName evidence="4">Ribbon-helix-helix protein CopG domain-containing protein</fullName>
    </recommendedName>
</protein>
<evidence type="ECO:0000256" key="1">
    <source>
        <dbReference type="SAM" id="MobiDB-lite"/>
    </source>
</evidence>